<comment type="pathway">
    <text evidence="1">Lipid metabolism.</text>
</comment>
<dbReference type="GO" id="GO:0006654">
    <property type="term" value="P:phosphatidic acid biosynthetic process"/>
    <property type="evidence" value="ECO:0007669"/>
    <property type="project" value="TreeGrafter"/>
</dbReference>
<dbReference type="SMART" id="SM00563">
    <property type="entry name" value="PlsC"/>
    <property type="match status" value="1"/>
</dbReference>
<dbReference type="Proteomes" id="UP000199532">
    <property type="component" value="Unassembled WGS sequence"/>
</dbReference>
<dbReference type="Pfam" id="PF01553">
    <property type="entry name" value="Acyltransferase"/>
    <property type="match status" value="1"/>
</dbReference>
<dbReference type="STRING" id="408657.SAMN04487995_1568"/>
<evidence type="ECO:0000256" key="2">
    <source>
        <dbReference type="ARBA" id="ARBA00022679"/>
    </source>
</evidence>
<reference evidence="5 6" key="1">
    <citation type="submission" date="2016-10" db="EMBL/GenBank/DDBJ databases">
        <authorList>
            <person name="de Groot N.N."/>
        </authorList>
    </citation>
    <scope>NUCLEOTIDE SEQUENCE [LARGE SCALE GENOMIC DNA]</scope>
    <source>
        <strain evidence="5 6">DSM 19938</strain>
    </source>
</reference>
<keyword evidence="3 5" id="KW-0012">Acyltransferase</keyword>
<keyword evidence="2 5" id="KW-0808">Transferase</keyword>
<dbReference type="PANTHER" id="PTHR10434">
    <property type="entry name" value="1-ACYL-SN-GLYCEROL-3-PHOSPHATE ACYLTRANSFERASE"/>
    <property type="match status" value="1"/>
</dbReference>
<evidence type="ECO:0000259" key="4">
    <source>
        <dbReference type="SMART" id="SM00563"/>
    </source>
</evidence>
<proteinExistence type="predicted"/>
<dbReference type="PANTHER" id="PTHR10434:SF9">
    <property type="entry name" value="PHOSPHOLIPID_GLYCEROL ACYLTRANSFERASE DOMAIN-CONTAINING PROTEIN"/>
    <property type="match status" value="1"/>
</dbReference>
<evidence type="ECO:0000256" key="3">
    <source>
        <dbReference type="ARBA" id="ARBA00023315"/>
    </source>
</evidence>
<sequence>MLNAFAAFIFRIAGWKVIGRPPHEIQKAVWVGAPHNSNWDFMVCLGARGELKINIGFLAKSQLFKWYTGWLFRALGCYPVYRNQSQNLVDAVVKMYDQNDSLHIAITPEGTRKDVERLKTGFYHIAIKANVPLILIGFDYPRKALVISEPVYLTGNFDTDLKVVYHFYTTIQGKHKTWLKNFEATGIIPQQQRG</sequence>
<keyword evidence="6" id="KW-1185">Reference proteome</keyword>
<gene>
    <name evidence="5" type="ORF">SAMN04487995_1568</name>
</gene>
<protein>
    <submittedName>
        <fullName evidence="5">1-acyl-sn-glycerol-3-phosphate acyltransferases</fullName>
    </submittedName>
</protein>
<dbReference type="InterPro" id="IPR002123">
    <property type="entry name" value="Plipid/glycerol_acylTrfase"/>
</dbReference>
<organism evidence="5 6">
    <name type="scientific">Dyadobacter koreensis</name>
    <dbReference type="NCBI Taxonomy" id="408657"/>
    <lineage>
        <taxon>Bacteria</taxon>
        <taxon>Pseudomonadati</taxon>
        <taxon>Bacteroidota</taxon>
        <taxon>Cytophagia</taxon>
        <taxon>Cytophagales</taxon>
        <taxon>Spirosomataceae</taxon>
        <taxon>Dyadobacter</taxon>
    </lineage>
</organism>
<dbReference type="OrthoDB" id="9796839at2"/>
<name>A0A1H6RVN0_9BACT</name>
<feature type="domain" description="Phospholipid/glycerol acyltransferase" evidence="4">
    <location>
        <begin position="29"/>
        <end position="141"/>
    </location>
</feature>
<evidence type="ECO:0000313" key="5">
    <source>
        <dbReference type="EMBL" id="SEI59791.1"/>
    </source>
</evidence>
<dbReference type="SUPFAM" id="SSF69593">
    <property type="entry name" value="Glycerol-3-phosphate (1)-acyltransferase"/>
    <property type="match status" value="1"/>
</dbReference>
<evidence type="ECO:0000313" key="6">
    <source>
        <dbReference type="Proteomes" id="UP000199532"/>
    </source>
</evidence>
<accession>A0A1H6RVN0</accession>
<dbReference type="AlphaFoldDB" id="A0A1H6RVN0"/>
<dbReference type="RefSeq" id="WP_090334218.1">
    <property type="nucleotide sequence ID" value="NZ_FNXY01000002.1"/>
</dbReference>
<evidence type="ECO:0000256" key="1">
    <source>
        <dbReference type="ARBA" id="ARBA00005189"/>
    </source>
</evidence>
<dbReference type="GO" id="GO:0003841">
    <property type="term" value="F:1-acylglycerol-3-phosphate O-acyltransferase activity"/>
    <property type="evidence" value="ECO:0007669"/>
    <property type="project" value="TreeGrafter"/>
</dbReference>
<dbReference type="EMBL" id="FNXY01000002">
    <property type="protein sequence ID" value="SEI59791.1"/>
    <property type="molecule type" value="Genomic_DNA"/>
</dbReference>